<dbReference type="Gene3D" id="1.10.357.10">
    <property type="entry name" value="Tetracycline Repressor, domain 2"/>
    <property type="match status" value="1"/>
</dbReference>
<comment type="caution">
    <text evidence="6">The sequence shown here is derived from an EMBL/GenBank/DDBJ whole genome shotgun (WGS) entry which is preliminary data.</text>
</comment>
<dbReference type="RefSeq" id="WP_137404167.1">
    <property type="nucleotide sequence ID" value="NZ_BMIU01000017.1"/>
</dbReference>
<evidence type="ECO:0000256" key="2">
    <source>
        <dbReference type="ARBA" id="ARBA00023125"/>
    </source>
</evidence>
<evidence type="ECO:0000256" key="3">
    <source>
        <dbReference type="ARBA" id="ARBA00023163"/>
    </source>
</evidence>
<dbReference type="Proteomes" id="UP000647339">
    <property type="component" value="Unassembled WGS sequence"/>
</dbReference>
<dbReference type="PROSITE" id="PS50977">
    <property type="entry name" value="HTH_TETR_2"/>
    <property type="match status" value="1"/>
</dbReference>
<keyword evidence="3" id="KW-0804">Transcription</keyword>
<dbReference type="SUPFAM" id="SSF46689">
    <property type="entry name" value="Homeodomain-like"/>
    <property type="match status" value="1"/>
</dbReference>
<dbReference type="PANTHER" id="PTHR47506">
    <property type="entry name" value="TRANSCRIPTIONAL REGULATORY PROTEIN"/>
    <property type="match status" value="1"/>
</dbReference>
<proteinExistence type="predicted"/>
<sequence length="193" mass="22247">MPRDKSFDEHKVLEKAMNLFWKKGYYATSIQDLVAFLGINRASLYATYGGKKELFEKAFCHYTNTNSSHQREFLDAHPDVRTGLKRLFERAIQESISDTDKKGCFAVNCTVEFISHEAEFATLINQNKQRCETMLYHYLAAGVERNQISKDKDLRAIATLFFTFYNGLKVITKVDFDPSEFSRSVDALLKVLD</sequence>
<gene>
    <name evidence="6" type="ORF">GCM10011339_31770</name>
</gene>
<dbReference type="InterPro" id="IPR001647">
    <property type="entry name" value="HTH_TetR"/>
</dbReference>
<reference evidence="7" key="1">
    <citation type="journal article" date="2019" name="Int. J. Syst. Evol. Microbiol.">
        <title>The Global Catalogue of Microorganisms (GCM) 10K type strain sequencing project: providing services to taxonomists for standard genome sequencing and annotation.</title>
        <authorList>
            <consortium name="The Broad Institute Genomics Platform"/>
            <consortium name="The Broad Institute Genome Sequencing Center for Infectious Disease"/>
            <person name="Wu L."/>
            <person name="Ma J."/>
        </authorList>
    </citation>
    <scope>NUCLEOTIDE SEQUENCE [LARGE SCALE GENOMIC DNA]</scope>
    <source>
        <strain evidence="7">CGMCC 1.15407</strain>
    </source>
</reference>
<evidence type="ECO:0000256" key="1">
    <source>
        <dbReference type="ARBA" id="ARBA00023015"/>
    </source>
</evidence>
<dbReference type="InterPro" id="IPR036271">
    <property type="entry name" value="Tet_transcr_reg_TetR-rel_C_sf"/>
</dbReference>
<dbReference type="SUPFAM" id="SSF48498">
    <property type="entry name" value="Tetracyclin repressor-like, C-terminal domain"/>
    <property type="match status" value="1"/>
</dbReference>
<dbReference type="InterPro" id="IPR011075">
    <property type="entry name" value="TetR_C"/>
</dbReference>
<feature type="DNA-binding region" description="H-T-H motif" evidence="4">
    <location>
        <begin position="29"/>
        <end position="48"/>
    </location>
</feature>
<keyword evidence="1" id="KW-0805">Transcription regulation</keyword>
<evidence type="ECO:0000256" key="4">
    <source>
        <dbReference type="PROSITE-ProRule" id="PRU00335"/>
    </source>
</evidence>
<protein>
    <submittedName>
        <fullName evidence="6">TetR family transcriptional regulator</fullName>
    </submittedName>
</protein>
<dbReference type="InterPro" id="IPR009057">
    <property type="entry name" value="Homeodomain-like_sf"/>
</dbReference>
<evidence type="ECO:0000259" key="5">
    <source>
        <dbReference type="PROSITE" id="PS50977"/>
    </source>
</evidence>
<keyword evidence="2 4" id="KW-0238">DNA-binding</keyword>
<dbReference type="PANTHER" id="PTHR47506:SF1">
    <property type="entry name" value="HTH-TYPE TRANSCRIPTIONAL REGULATOR YJDC"/>
    <property type="match status" value="1"/>
</dbReference>
<dbReference type="PRINTS" id="PR00455">
    <property type="entry name" value="HTHTETR"/>
</dbReference>
<evidence type="ECO:0000313" key="7">
    <source>
        <dbReference type="Proteomes" id="UP000647339"/>
    </source>
</evidence>
<dbReference type="Pfam" id="PF16925">
    <property type="entry name" value="TetR_C_13"/>
    <property type="match status" value="1"/>
</dbReference>
<name>A0ABQ1V675_9BACT</name>
<dbReference type="Gene3D" id="1.10.10.60">
    <property type="entry name" value="Homeodomain-like"/>
    <property type="match status" value="1"/>
</dbReference>
<keyword evidence="7" id="KW-1185">Reference proteome</keyword>
<dbReference type="EMBL" id="BMIU01000017">
    <property type="protein sequence ID" value="GGF40878.1"/>
    <property type="molecule type" value="Genomic_DNA"/>
</dbReference>
<accession>A0ABQ1V675</accession>
<organism evidence="6 7">
    <name type="scientific">Echinicola rosea</name>
    <dbReference type="NCBI Taxonomy" id="1807691"/>
    <lineage>
        <taxon>Bacteria</taxon>
        <taxon>Pseudomonadati</taxon>
        <taxon>Bacteroidota</taxon>
        <taxon>Cytophagia</taxon>
        <taxon>Cytophagales</taxon>
        <taxon>Cyclobacteriaceae</taxon>
        <taxon>Echinicola</taxon>
    </lineage>
</organism>
<dbReference type="Pfam" id="PF00440">
    <property type="entry name" value="TetR_N"/>
    <property type="match status" value="1"/>
</dbReference>
<feature type="domain" description="HTH tetR-type" evidence="5">
    <location>
        <begin position="6"/>
        <end position="66"/>
    </location>
</feature>
<evidence type="ECO:0000313" key="6">
    <source>
        <dbReference type="EMBL" id="GGF40878.1"/>
    </source>
</evidence>